<organism evidence="3">
    <name type="scientific">metagenome</name>
    <dbReference type="NCBI Taxonomy" id="256318"/>
    <lineage>
        <taxon>unclassified sequences</taxon>
        <taxon>metagenomes</taxon>
    </lineage>
</organism>
<evidence type="ECO:0000313" key="3">
    <source>
        <dbReference type="EMBL" id="CUR55441.1"/>
    </source>
</evidence>
<accession>A0A2P2C0C0</accession>
<proteinExistence type="inferred from homology"/>
<dbReference type="CDD" id="cd07826">
    <property type="entry name" value="SRPBCC_CalC_Aha1-like_9"/>
    <property type="match status" value="1"/>
</dbReference>
<evidence type="ECO:0000256" key="1">
    <source>
        <dbReference type="ARBA" id="ARBA00006817"/>
    </source>
</evidence>
<gene>
    <name evidence="3" type="ORF">NOCA2270076</name>
</gene>
<evidence type="ECO:0000259" key="2">
    <source>
        <dbReference type="Pfam" id="PF08327"/>
    </source>
</evidence>
<dbReference type="EMBL" id="CZKA01000020">
    <property type="protein sequence ID" value="CUR55441.1"/>
    <property type="molecule type" value="Genomic_DNA"/>
</dbReference>
<sequence>MTTTKHETEISAPPDLPTITIVREFDAPPDRVFRAYTDPELVSRWLGPRSTTMRIDSWDCVTGGSYRYAAERDGEVIASFYGSFHEVRPVERLVQTFTFDGYPDGVSLETMTFEELDGGRCRITALSVVDSLEIRDMIMSSGMDVGVDEGYQKLDELLATL</sequence>
<dbReference type="InterPro" id="IPR013538">
    <property type="entry name" value="ASHA1/2-like_C"/>
</dbReference>
<feature type="domain" description="Activator of Hsp90 ATPase homologue 1/2-like C-terminal" evidence="2">
    <location>
        <begin position="26"/>
        <end position="158"/>
    </location>
</feature>
<dbReference type="SUPFAM" id="SSF55961">
    <property type="entry name" value="Bet v1-like"/>
    <property type="match status" value="1"/>
</dbReference>
<dbReference type="Gene3D" id="3.30.530.20">
    <property type="match status" value="1"/>
</dbReference>
<name>A0A2P2C0C0_9ZZZZ</name>
<comment type="similarity">
    <text evidence="1">Belongs to the AHA1 family.</text>
</comment>
<dbReference type="Pfam" id="PF08327">
    <property type="entry name" value="AHSA1"/>
    <property type="match status" value="1"/>
</dbReference>
<dbReference type="InterPro" id="IPR023393">
    <property type="entry name" value="START-like_dom_sf"/>
</dbReference>
<dbReference type="AlphaFoldDB" id="A0A2P2C0C0"/>
<reference evidence="3" key="1">
    <citation type="submission" date="2015-08" db="EMBL/GenBank/DDBJ databases">
        <authorList>
            <person name="Babu N.S."/>
            <person name="Beckwith C.J."/>
            <person name="Beseler K.G."/>
            <person name="Brison A."/>
            <person name="Carone J.V."/>
            <person name="Caskin T.P."/>
            <person name="Diamond M."/>
            <person name="Durham M.E."/>
            <person name="Foxe J.M."/>
            <person name="Go M."/>
            <person name="Henderson B.A."/>
            <person name="Jones I.B."/>
            <person name="McGettigan J.A."/>
            <person name="Micheletti S.J."/>
            <person name="Nasrallah M.E."/>
            <person name="Ortiz D."/>
            <person name="Piller C.R."/>
            <person name="Privatt S.R."/>
            <person name="Schneider S.L."/>
            <person name="Sharp S."/>
            <person name="Smith T.C."/>
            <person name="Stanton J.D."/>
            <person name="Ullery H.E."/>
            <person name="Wilson R.J."/>
            <person name="Serrano M.G."/>
            <person name="Buck G."/>
            <person name="Lee V."/>
            <person name="Wang Y."/>
            <person name="Carvalho R."/>
            <person name="Voegtly L."/>
            <person name="Shi R."/>
            <person name="Duckworth R."/>
            <person name="Johnson A."/>
            <person name="Loviza R."/>
            <person name="Walstead R."/>
            <person name="Shah Z."/>
            <person name="Kiflezghi M."/>
            <person name="Wade K."/>
            <person name="Ball S.L."/>
            <person name="Bradley K.W."/>
            <person name="Asai D.J."/>
            <person name="Bowman C.A."/>
            <person name="Russell D.A."/>
            <person name="Pope W.H."/>
            <person name="Jacobs-Sera D."/>
            <person name="Hendrix R.W."/>
            <person name="Hatfull G.F."/>
        </authorList>
    </citation>
    <scope>NUCLEOTIDE SEQUENCE</scope>
</reference>
<protein>
    <recommendedName>
        <fullName evidence="2">Activator of Hsp90 ATPase homologue 1/2-like C-terminal domain-containing protein</fullName>
    </recommendedName>
</protein>